<dbReference type="Pfam" id="PF00010">
    <property type="entry name" value="HLH"/>
    <property type="match status" value="1"/>
</dbReference>
<sequence>MNVQQPILKDRFTIHRHINPQYDESSDSERRTEQKRWQKQPTVVAKRNARERTRVHTVNQAFVTLKFHLPSLRAHTKRVSKLKILNAAICYIDSLVAILKSYDAANVGAIPPPPERRHRPAHADRSLIQHQTFPYMQSILDCPPYLCNQSPHTQNFMINTPFILPSAYPQ</sequence>
<protein>
    <submittedName>
        <fullName evidence="5">BHLH domain-containing protein</fullName>
    </submittedName>
</protein>
<evidence type="ECO:0000313" key="4">
    <source>
        <dbReference type="Proteomes" id="UP000025227"/>
    </source>
</evidence>
<dbReference type="CDD" id="cd11418">
    <property type="entry name" value="bHLH_TS_ASCL"/>
    <property type="match status" value="1"/>
</dbReference>
<dbReference type="PROSITE" id="PS50888">
    <property type="entry name" value="BHLH"/>
    <property type="match status" value="1"/>
</dbReference>
<evidence type="ECO:0000256" key="2">
    <source>
        <dbReference type="SAM" id="MobiDB-lite"/>
    </source>
</evidence>
<dbReference type="Proteomes" id="UP000025227">
    <property type="component" value="Unplaced"/>
</dbReference>
<dbReference type="GO" id="GO:0000977">
    <property type="term" value="F:RNA polymerase II transcription regulatory region sequence-specific DNA binding"/>
    <property type="evidence" value="ECO:0007669"/>
    <property type="project" value="TreeGrafter"/>
</dbReference>
<organism evidence="4 5">
    <name type="scientific">Haemonchus contortus</name>
    <name type="common">Barber pole worm</name>
    <dbReference type="NCBI Taxonomy" id="6289"/>
    <lineage>
        <taxon>Eukaryota</taxon>
        <taxon>Metazoa</taxon>
        <taxon>Ecdysozoa</taxon>
        <taxon>Nematoda</taxon>
        <taxon>Chromadorea</taxon>
        <taxon>Rhabditida</taxon>
        <taxon>Rhabditina</taxon>
        <taxon>Rhabditomorpha</taxon>
        <taxon>Strongyloidea</taxon>
        <taxon>Trichostrongylidae</taxon>
        <taxon>Haemonchus</taxon>
    </lineage>
</organism>
<dbReference type="InterPro" id="IPR050283">
    <property type="entry name" value="E-box_TF_Regulators"/>
</dbReference>
<dbReference type="SMART" id="SM00353">
    <property type="entry name" value="HLH"/>
    <property type="match status" value="1"/>
</dbReference>
<feature type="compositionally biased region" description="Basic and acidic residues" evidence="2">
    <location>
        <begin position="27"/>
        <end position="36"/>
    </location>
</feature>
<dbReference type="InterPro" id="IPR011598">
    <property type="entry name" value="bHLH_dom"/>
</dbReference>
<dbReference type="OrthoDB" id="6241467at2759"/>
<proteinExistence type="predicted"/>
<dbReference type="OMA" id="INPQYDE"/>
<feature type="domain" description="BHLH" evidence="3">
    <location>
        <begin position="42"/>
        <end position="95"/>
    </location>
</feature>
<dbReference type="InterPro" id="IPR036638">
    <property type="entry name" value="HLH_DNA-bd_sf"/>
</dbReference>
<reference evidence="5" key="1">
    <citation type="submission" date="2020-12" db="UniProtKB">
        <authorList>
            <consortium name="WormBaseParasite"/>
        </authorList>
    </citation>
    <scope>IDENTIFICATION</scope>
    <source>
        <strain evidence="5">MHco3</strain>
    </source>
</reference>
<keyword evidence="4" id="KW-1185">Reference proteome</keyword>
<dbReference type="GO" id="GO:0046983">
    <property type="term" value="F:protein dimerization activity"/>
    <property type="evidence" value="ECO:0007669"/>
    <property type="project" value="InterPro"/>
</dbReference>
<evidence type="ECO:0000313" key="5">
    <source>
        <dbReference type="WBParaSite" id="HCON_00068810-00001"/>
    </source>
</evidence>
<feature type="region of interest" description="Disordered" evidence="2">
    <location>
        <begin position="18"/>
        <end position="42"/>
    </location>
</feature>
<dbReference type="Gene3D" id="4.10.280.10">
    <property type="entry name" value="Helix-loop-helix DNA-binding domain"/>
    <property type="match status" value="1"/>
</dbReference>
<dbReference type="SUPFAM" id="SSF47459">
    <property type="entry name" value="HLH, helix-loop-helix DNA-binding domain"/>
    <property type="match status" value="1"/>
</dbReference>
<dbReference type="PANTHER" id="PTHR23349:SF108">
    <property type="entry name" value="BHLH DOMAIN-CONTAINING PROTEIN"/>
    <property type="match status" value="1"/>
</dbReference>
<accession>A0A7I4Y963</accession>
<evidence type="ECO:0000256" key="1">
    <source>
        <dbReference type="ARBA" id="ARBA00023125"/>
    </source>
</evidence>
<dbReference type="GO" id="GO:0000981">
    <property type="term" value="F:DNA-binding transcription factor activity, RNA polymerase II-specific"/>
    <property type="evidence" value="ECO:0007669"/>
    <property type="project" value="TreeGrafter"/>
</dbReference>
<dbReference type="GO" id="GO:0032502">
    <property type="term" value="P:developmental process"/>
    <property type="evidence" value="ECO:0007669"/>
    <property type="project" value="TreeGrafter"/>
</dbReference>
<dbReference type="PANTHER" id="PTHR23349">
    <property type="entry name" value="BASIC HELIX-LOOP-HELIX TRANSCRIPTION FACTOR, TWIST"/>
    <property type="match status" value="1"/>
</dbReference>
<evidence type="ECO:0000259" key="3">
    <source>
        <dbReference type="PROSITE" id="PS50888"/>
    </source>
</evidence>
<name>A0A7I4Y963_HAECO</name>
<keyword evidence="1" id="KW-0238">DNA-binding</keyword>
<dbReference type="AlphaFoldDB" id="A0A7I4Y963"/>
<dbReference type="WBParaSite" id="HCON_00068810-00001">
    <property type="protein sequence ID" value="HCON_00068810-00001"/>
    <property type="gene ID" value="HCON_00068810"/>
</dbReference>